<evidence type="ECO:0000313" key="4">
    <source>
        <dbReference type="Proteomes" id="UP000075950"/>
    </source>
</evidence>
<protein>
    <recommendedName>
        <fullName evidence="2">DUF112 domain-containing protein</fullName>
    </recommendedName>
</protein>
<keyword evidence="1" id="KW-0472">Membrane</keyword>
<feature type="transmembrane region" description="Helical" evidence="1">
    <location>
        <begin position="161"/>
        <end position="180"/>
    </location>
</feature>
<dbReference type="KEGG" id="bly:A2T55_00235"/>
<evidence type="ECO:0000313" key="3">
    <source>
        <dbReference type="EMBL" id="AMT92439.1"/>
    </source>
</evidence>
<feature type="transmembrane region" description="Helical" evidence="1">
    <location>
        <begin position="136"/>
        <end position="154"/>
    </location>
</feature>
<reference evidence="4" key="1">
    <citation type="submission" date="2016-03" db="EMBL/GenBank/DDBJ databases">
        <authorList>
            <person name="Ploux O."/>
        </authorList>
    </citation>
    <scope>NUCLEOTIDE SEQUENCE [LARGE SCALE GENOMIC DNA]</scope>
    <source>
        <strain evidence="4">BS258</strain>
    </source>
</reference>
<accession>A0A144LXR7</accession>
<feature type="transmembrane region" description="Helical" evidence="1">
    <location>
        <begin position="360"/>
        <end position="379"/>
    </location>
</feature>
<proteinExistence type="predicted"/>
<feature type="domain" description="DUF112" evidence="2">
    <location>
        <begin position="15"/>
        <end position="436"/>
    </location>
</feature>
<dbReference type="Proteomes" id="UP000075950">
    <property type="component" value="Chromosome"/>
</dbReference>
<keyword evidence="1" id="KW-0812">Transmembrane</keyword>
<organism evidence="3 4">
    <name type="scientific">Brevibacterium linens</name>
    <dbReference type="NCBI Taxonomy" id="1703"/>
    <lineage>
        <taxon>Bacteria</taxon>
        <taxon>Bacillati</taxon>
        <taxon>Actinomycetota</taxon>
        <taxon>Actinomycetes</taxon>
        <taxon>Micrococcales</taxon>
        <taxon>Brevibacteriaceae</taxon>
        <taxon>Brevibacterium</taxon>
    </lineage>
</organism>
<gene>
    <name evidence="3" type="ORF">A2T55_00235</name>
</gene>
<evidence type="ECO:0000256" key="1">
    <source>
        <dbReference type="SAM" id="Phobius"/>
    </source>
</evidence>
<dbReference type="RefSeq" id="WP_062860352.1">
    <property type="nucleotide sequence ID" value="NZ_CP014869.1"/>
</dbReference>
<feature type="transmembrane region" description="Helical" evidence="1">
    <location>
        <begin position="41"/>
        <end position="65"/>
    </location>
</feature>
<feature type="transmembrane region" description="Helical" evidence="1">
    <location>
        <begin position="399"/>
        <end position="429"/>
    </location>
</feature>
<sequence length="461" mass="47880">MSAELIEPILWAIGMALLAGVLFTGIGLISGTDETAIVAPLALLVILIGVPPSGVIAFFLAAIIAKHISHAVPTTLLGIPGDTTAVPMLREAQLLRSLGVPHIALQKAISGGVISVAIAVPLSIVFALVLTPFADAIGAAAPWIFIAAAVLVAYTSKGKLAAVVALIPFVLLIVGLQAFILEQKEATFTTSFFLGIATGPLIFDLFSAMSPVGRRTMRQEGKREFNLAPDVRPKGGSRLPNPFKALSGRQLAYTSGSAAITSATFVFSPVAMAVLMGEIVGSRIKNGYERLTTVITVRNGTTESTYIAETLIPLIAIGLPLSPMAAGPAAPLFNAPPVYTLDAEAGTTNNLHDLLTTGQFALFSVIAAIIAVAIAYPFVMTNAHRAATWVMKSVSHEAIIAGFAALICVICLYEGGLLALGVTITVGLVGGLFNRMIGMHAGVQFMGYYVAVLTVPAILAL</sequence>
<evidence type="ECO:0000259" key="2">
    <source>
        <dbReference type="Pfam" id="PF01970"/>
    </source>
</evidence>
<feature type="transmembrane region" description="Helical" evidence="1">
    <location>
        <begin position="192"/>
        <end position="213"/>
    </location>
</feature>
<keyword evidence="1" id="KW-1133">Transmembrane helix</keyword>
<feature type="transmembrane region" description="Helical" evidence="1">
    <location>
        <begin position="108"/>
        <end position="130"/>
    </location>
</feature>
<dbReference type="InterPro" id="IPR002823">
    <property type="entry name" value="DUF112_TM"/>
</dbReference>
<feature type="transmembrane region" description="Helical" evidence="1">
    <location>
        <begin position="441"/>
        <end position="460"/>
    </location>
</feature>
<dbReference type="AlphaFoldDB" id="A0A144LXR7"/>
<name>A0A144LXR7_BRELN</name>
<dbReference type="EMBL" id="CP014869">
    <property type="protein sequence ID" value="AMT92439.1"/>
    <property type="molecule type" value="Genomic_DNA"/>
</dbReference>
<feature type="transmembrane region" description="Helical" evidence="1">
    <location>
        <begin position="9"/>
        <end position="29"/>
    </location>
</feature>
<dbReference type="Pfam" id="PF01970">
    <property type="entry name" value="TctA"/>
    <property type="match status" value="1"/>
</dbReference>